<dbReference type="FunCoup" id="D3AWR9">
    <property type="interactions" value="132"/>
</dbReference>
<dbReference type="InterPro" id="IPR004143">
    <property type="entry name" value="BPL_LPL_catalytic"/>
</dbReference>
<keyword evidence="5" id="KW-1185">Reference proteome</keyword>
<dbReference type="RefSeq" id="XP_020438846.1">
    <property type="nucleotide sequence ID" value="XM_020571572.1"/>
</dbReference>
<dbReference type="EMBL" id="ADBJ01000002">
    <property type="protein sequence ID" value="EFA86742.1"/>
    <property type="molecule type" value="Genomic_DNA"/>
</dbReference>
<evidence type="ECO:0000259" key="3">
    <source>
        <dbReference type="PROSITE" id="PS51733"/>
    </source>
</evidence>
<gene>
    <name evidence="4" type="primary">hlcs3</name>
    <name evidence="4" type="ORF">PPL_00547</name>
</gene>
<protein>
    <submittedName>
        <fullName evidence="4">Biotin--[acetyl-CoA-carboxylase] ligase 3</fullName>
    </submittedName>
</protein>
<dbReference type="Pfam" id="PF03099">
    <property type="entry name" value="BPL_LplA_LipB"/>
    <property type="match status" value="1"/>
</dbReference>
<name>D3AWR9_HETP5</name>
<dbReference type="PANTHER" id="PTHR12835:SF5">
    <property type="entry name" value="BIOTIN--PROTEIN LIGASE"/>
    <property type="match status" value="1"/>
</dbReference>
<organism evidence="4 5">
    <name type="scientific">Heterostelium pallidum (strain ATCC 26659 / Pp 5 / PN500)</name>
    <name type="common">Cellular slime mold</name>
    <name type="synonym">Polysphondylium pallidum</name>
    <dbReference type="NCBI Taxonomy" id="670386"/>
    <lineage>
        <taxon>Eukaryota</taxon>
        <taxon>Amoebozoa</taxon>
        <taxon>Evosea</taxon>
        <taxon>Eumycetozoa</taxon>
        <taxon>Dictyostelia</taxon>
        <taxon>Acytosteliales</taxon>
        <taxon>Acytosteliaceae</taxon>
        <taxon>Heterostelium</taxon>
    </lineage>
</organism>
<dbReference type="NCBIfam" id="TIGR00121">
    <property type="entry name" value="birA_ligase"/>
    <property type="match status" value="1"/>
</dbReference>
<dbReference type="InterPro" id="IPR004408">
    <property type="entry name" value="Biotin_CoA_COase_ligase"/>
</dbReference>
<dbReference type="GO" id="GO:0005737">
    <property type="term" value="C:cytoplasm"/>
    <property type="evidence" value="ECO:0007669"/>
    <property type="project" value="TreeGrafter"/>
</dbReference>
<dbReference type="SUPFAM" id="SSF55681">
    <property type="entry name" value="Class II aaRS and biotin synthetases"/>
    <property type="match status" value="1"/>
</dbReference>
<comment type="caution">
    <text evidence="4">The sequence shown here is derived from an EMBL/GenBank/DDBJ whole genome shotgun (WGS) entry which is preliminary data.</text>
</comment>
<feature type="domain" description="BPL/LPL catalytic" evidence="3">
    <location>
        <begin position="89"/>
        <end position="279"/>
    </location>
</feature>
<dbReference type="PANTHER" id="PTHR12835">
    <property type="entry name" value="BIOTIN PROTEIN LIGASE"/>
    <property type="match status" value="1"/>
</dbReference>
<evidence type="ECO:0000313" key="4">
    <source>
        <dbReference type="EMBL" id="EFA86742.1"/>
    </source>
</evidence>
<sequence>MSSSTTTTTTASTSEIVRLYHKQKLSLEDTKVLYANEEFPGHSVPTVLTVEDASKAEESTTPLIVVLEKEQSFNTVADGEFAYDTKKYFDGLHTLLFGQHLLYAPLLSSTQTIMMSQLTFTGQGLVLLADLQNHAKGRGSNLWSSPPGCLTFSFKCKQEDGTKLPFLQYLVGLAMIKAIGKESGVRLKWPNDIYAPNKQKIGGILCQSNHLNGKFDVVVGVGLNVANDQPTYSLEQLAPGQYTRETVLAKFFNEFENMYIKFTHHGFVSFAQEFMDVWLHTNQVVTLAEQNQTVKVIGLSPNGFLQAAPCDGEGNIKSNQIFELHPDGTSFDLAHLTIKKKQ</sequence>
<keyword evidence="2 4" id="KW-0436">Ligase</keyword>
<dbReference type="InterPro" id="IPR045864">
    <property type="entry name" value="aa-tRNA-synth_II/BPL/LPL"/>
</dbReference>
<dbReference type="AlphaFoldDB" id="D3AWR9"/>
<accession>D3AWR9</accession>
<dbReference type="GeneID" id="31356080"/>
<dbReference type="GO" id="GO:0004077">
    <property type="term" value="F:biotin--[biotin carboxyl-carrier protein] ligase activity"/>
    <property type="evidence" value="ECO:0007669"/>
    <property type="project" value="InterPro"/>
</dbReference>
<dbReference type="InParanoid" id="D3AWR9"/>
<proteinExistence type="inferred from homology"/>
<dbReference type="PROSITE" id="PS51733">
    <property type="entry name" value="BPL_LPL_CATALYTIC"/>
    <property type="match status" value="1"/>
</dbReference>
<dbReference type="STRING" id="670386.D3AWR9"/>
<comment type="similarity">
    <text evidence="1">Belongs to the biotin--protein ligase family.</text>
</comment>
<reference evidence="4 5" key="1">
    <citation type="journal article" date="2011" name="Genome Res.">
        <title>Phylogeny-wide analysis of social amoeba genomes highlights ancient origins for complex intercellular communication.</title>
        <authorList>
            <person name="Heidel A.J."/>
            <person name="Lawal H.M."/>
            <person name="Felder M."/>
            <person name="Schilde C."/>
            <person name="Helps N.R."/>
            <person name="Tunggal B."/>
            <person name="Rivero F."/>
            <person name="John U."/>
            <person name="Schleicher M."/>
            <person name="Eichinger L."/>
            <person name="Platzer M."/>
            <person name="Noegel A.A."/>
            <person name="Schaap P."/>
            <person name="Gloeckner G."/>
        </authorList>
    </citation>
    <scope>NUCLEOTIDE SEQUENCE [LARGE SCALE GENOMIC DNA]</scope>
    <source>
        <strain evidence="5">ATCC 26659 / Pp 5 / PN500</strain>
    </source>
</reference>
<dbReference type="OMA" id="GHEENMS"/>
<evidence type="ECO:0000256" key="1">
    <source>
        <dbReference type="ARBA" id="ARBA00009934"/>
    </source>
</evidence>
<dbReference type="Proteomes" id="UP000001396">
    <property type="component" value="Unassembled WGS sequence"/>
</dbReference>
<evidence type="ECO:0000313" key="5">
    <source>
        <dbReference type="Proteomes" id="UP000001396"/>
    </source>
</evidence>
<evidence type="ECO:0000256" key="2">
    <source>
        <dbReference type="ARBA" id="ARBA00022598"/>
    </source>
</evidence>
<dbReference type="CDD" id="cd16442">
    <property type="entry name" value="BPL"/>
    <property type="match status" value="1"/>
</dbReference>
<dbReference type="Gene3D" id="3.30.930.10">
    <property type="entry name" value="Bira Bifunctional Protein, Domain 2"/>
    <property type="match status" value="1"/>
</dbReference>